<accession>A0A8T2R7V4</accession>
<evidence type="ECO:0000313" key="2">
    <source>
        <dbReference type="Proteomes" id="UP000825935"/>
    </source>
</evidence>
<comment type="caution">
    <text evidence="1">The sequence shown here is derived from an EMBL/GenBank/DDBJ whole genome shotgun (WGS) entry which is preliminary data.</text>
</comment>
<gene>
    <name evidence="1" type="ORF">KP509_29G046900</name>
</gene>
<evidence type="ECO:0000313" key="1">
    <source>
        <dbReference type="EMBL" id="KAH7292007.1"/>
    </source>
</evidence>
<dbReference type="Proteomes" id="UP000825935">
    <property type="component" value="Chromosome 29"/>
</dbReference>
<dbReference type="EMBL" id="CM035434">
    <property type="protein sequence ID" value="KAH7292007.1"/>
    <property type="molecule type" value="Genomic_DNA"/>
</dbReference>
<reference evidence="1" key="1">
    <citation type="submission" date="2021-08" db="EMBL/GenBank/DDBJ databases">
        <title>WGS assembly of Ceratopteris richardii.</title>
        <authorList>
            <person name="Marchant D.B."/>
            <person name="Chen G."/>
            <person name="Jenkins J."/>
            <person name="Shu S."/>
            <person name="Leebens-Mack J."/>
            <person name="Grimwood J."/>
            <person name="Schmutz J."/>
            <person name="Soltis P."/>
            <person name="Soltis D."/>
            <person name="Chen Z.-H."/>
        </authorList>
    </citation>
    <scope>NUCLEOTIDE SEQUENCE</scope>
    <source>
        <strain evidence="1">Whitten #5841</strain>
        <tissue evidence="1">Leaf</tissue>
    </source>
</reference>
<keyword evidence="2" id="KW-1185">Reference proteome</keyword>
<name>A0A8T2R7V4_CERRI</name>
<organism evidence="1 2">
    <name type="scientific">Ceratopteris richardii</name>
    <name type="common">Triangle waterfern</name>
    <dbReference type="NCBI Taxonomy" id="49495"/>
    <lineage>
        <taxon>Eukaryota</taxon>
        <taxon>Viridiplantae</taxon>
        <taxon>Streptophyta</taxon>
        <taxon>Embryophyta</taxon>
        <taxon>Tracheophyta</taxon>
        <taxon>Polypodiopsida</taxon>
        <taxon>Polypodiidae</taxon>
        <taxon>Polypodiales</taxon>
        <taxon>Pteridineae</taxon>
        <taxon>Pteridaceae</taxon>
        <taxon>Parkerioideae</taxon>
        <taxon>Ceratopteris</taxon>
    </lineage>
</organism>
<sequence>MLDLDFDTKEFMFSKAVHVKYRRFKYHYAICQNSSGSYLLNSLLVLDYFVQNSHMIKDTGNENIAYQYFTNPPSMKVPIFLGVTLQSNKMDEAEDRASQIGYLDIAFVSRVVGRIRFQAYLDACFGLRYEEICLFKTSTCKIYRIPVSLCHMSEFQWVVSSECTARTGLLCTEFSYDQGYWQCEYYIPIFHKLTFSVGSRNTMPMVSYA</sequence>
<dbReference type="AlphaFoldDB" id="A0A8T2R7V4"/>
<proteinExistence type="predicted"/>
<protein>
    <submittedName>
        <fullName evidence="1">Uncharacterized protein</fullName>
    </submittedName>
</protein>